<evidence type="ECO:0000313" key="1">
    <source>
        <dbReference type="EMBL" id="MEK0184439.1"/>
    </source>
</evidence>
<organism evidence="1 2">
    <name type="scientific">Microcoleus anatoxicus PTRS2</name>
    <dbReference type="NCBI Taxonomy" id="2705321"/>
    <lineage>
        <taxon>Bacteria</taxon>
        <taxon>Bacillati</taxon>
        <taxon>Cyanobacteriota</taxon>
        <taxon>Cyanophyceae</taxon>
        <taxon>Oscillatoriophycideae</taxon>
        <taxon>Oscillatoriales</taxon>
        <taxon>Microcoleaceae</taxon>
        <taxon>Microcoleus</taxon>
        <taxon>Microcoleus anatoxicus</taxon>
    </lineage>
</organism>
<dbReference type="RefSeq" id="WP_340522375.1">
    <property type="nucleotide sequence ID" value="NZ_JBBLXS010000051.1"/>
</dbReference>
<reference evidence="1 2" key="1">
    <citation type="journal article" date="2020" name="Harmful Algae">
        <title>Molecular and morphological characterization of a novel dihydroanatoxin-a producing Microcoleus species (cyanobacteria) from the Russian River, California, USA.</title>
        <authorList>
            <person name="Conklin K.Y."/>
            <person name="Stancheva R."/>
            <person name="Otten T.G."/>
            <person name="Fadness R."/>
            <person name="Boyer G.L."/>
            <person name="Read B."/>
            <person name="Zhang X."/>
            <person name="Sheath R.G."/>
        </authorList>
    </citation>
    <scope>NUCLEOTIDE SEQUENCE [LARGE SCALE GENOMIC DNA]</scope>
    <source>
        <strain evidence="1 2">PTRS2</strain>
    </source>
</reference>
<gene>
    <name evidence="1" type="ORF">WMG39_06175</name>
</gene>
<proteinExistence type="predicted"/>
<protein>
    <submittedName>
        <fullName evidence="1">Uncharacterized protein</fullName>
    </submittedName>
</protein>
<comment type="caution">
    <text evidence="1">The sequence shown here is derived from an EMBL/GenBank/DDBJ whole genome shotgun (WGS) entry which is preliminary data.</text>
</comment>
<name>A0ABU8YJB8_9CYAN</name>
<dbReference type="EMBL" id="JBBLXS010000051">
    <property type="protein sequence ID" value="MEK0184439.1"/>
    <property type="molecule type" value="Genomic_DNA"/>
</dbReference>
<accession>A0ABU8YJB8</accession>
<evidence type="ECO:0000313" key="2">
    <source>
        <dbReference type="Proteomes" id="UP001384579"/>
    </source>
</evidence>
<sequence length="77" mass="8608">MSWLSSFVEYLAHSRHDCRDLELSAWLFASQSVTAVSAIFCLEALTTEPREGTSGKTNFSNLDFYFLPVQVSLNGTL</sequence>
<dbReference type="Proteomes" id="UP001384579">
    <property type="component" value="Unassembled WGS sequence"/>
</dbReference>
<keyword evidence="2" id="KW-1185">Reference proteome</keyword>